<organism evidence="1 2">
    <name type="scientific">Podospora didyma</name>
    <dbReference type="NCBI Taxonomy" id="330526"/>
    <lineage>
        <taxon>Eukaryota</taxon>
        <taxon>Fungi</taxon>
        <taxon>Dikarya</taxon>
        <taxon>Ascomycota</taxon>
        <taxon>Pezizomycotina</taxon>
        <taxon>Sordariomycetes</taxon>
        <taxon>Sordariomycetidae</taxon>
        <taxon>Sordariales</taxon>
        <taxon>Podosporaceae</taxon>
        <taxon>Podospora</taxon>
    </lineage>
</organism>
<reference evidence="1" key="2">
    <citation type="submission" date="2023-06" db="EMBL/GenBank/DDBJ databases">
        <authorList>
            <consortium name="Lawrence Berkeley National Laboratory"/>
            <person name="Haridas S."/>
            <person name="Hensen N."/>
            <person name="Bonometti L."/>
            <person name="Westerberg I."/>
            <person name="Brannstrom I.O."/>
            <person name="Guillou S."/>
            <person name="Cros-Aarteil S."/>
            <person name="Calhoun S."/>
            <person name="Kuo A."/>
            <person name="Mondo S."/>
            <person name="Pangilinan J."/>
            <person name="Riley R."/>
            <person name="LaButti K."/>
            <person name="Andreopoulos B."/>
            <person name="Lipzen A."/>
            <person name="Chen C."/>
            <person name="Yanf M."/>
            <person name="Daum C."/>
            <person name="Ng V."/>
            <person name="Clum A."/>
            <person name="Steindorff A."/>
            <person name="Ohm R."/>
            <person name="Martin F."/>
            <person name="Silar P."/>
            <person name="Natvig D."/>
            <person name="Lalanne C."/>
            <person name="Gautier V."/>
            <person name="Ament-velasquez S.L."/>
            <person name="Kruys A."/>
            <person name="Hutchinson M.I."/>
            <person name="Powell A.J."/>
            <person name="Barry K."/>
            <person name="Miller A.N."/>
            <person name="Grigoriev I.V."/>
            <person name="Debuchy R."/>
            <person name="Gladieux P."/>
            <person name="Thoren M.H."/>
            <person name="Johannesson H."/>
        </authorList>
    </citation>
    <scope>NUCLEOTIDE SEQUENCE</scope>
    <source>
        <strain evidence="1">CBS 232.78</strain>
    </source>
</reference>
<gene>
    <name evidence="1" type="ORF">B0H63DRAFT_167629</name>
</gene>
<evidence type="ECO:0000313" key="2">
    <source>
        <dbReference type="Proteomes" id="UP001285441"/>
    </source>
</evidence>
<sequence>MAIHPLARKIEAWVVQHYEAVPSPPSTILPLFFHFPGTCETDQATGSRFNMGQIYGAVKLTVALLKSGTSLMGEDIVPITPCRSNRARLQKALEEATDEHPGGRGVAVNTVEGF</sequence>
<comment type="caution">
    <text evidence="1">The sequence shown here is derived from an EMBL/GenBank/DDBJ whole genome shotgun (WGS) entry which is preliminary data.</text>
</comment>
<protein>
    <submittedName>
        <fullName evidence="1">Uncharacterized protein</fullName>
    </submittedName>
</protein>
<dbReference type="AlphaFoldDB" id="A0AAE0U2B2"/>
<evidence type="ECO:0000313" key="1">
    <source>
        <dbReference type="EMBL" id="KAK3387969.1"/>
    </source>
</evidence>
<dbReference type="InterPro" id="IPR027417">
    <property type="entry name" value="P-loop_NTPase"/>
</dbReference>
<dbReference type="EMBL" id="JAULSW010000003">
    <property type="protein sequence ID" value="KAK3387969.1"/>
    <property type="molecule type" value="Genomic_DNA"/>
</dbReference>
<reference evidence="1" key="1">
    <citation type="journal article" date="2023" name="Mol. Phylogenet. Evol.">
        <title>Genome-scale phylogeny and comparative genomics of the fungal order Sordariales.</title>
        <authorList>
            <person name="Hensen N."/>
            <person name="Bonometti L."/>
            <person name="Westerberg I."/>
            <person name="Brannstrom I.O."/>
            <person name="Guillou S."/>
            <person name="Cros-Aarteil S."/>
            <person name="Calhoun S."/>
            <person name="Haridas S."/>
            <person name="Kuo A."/>
            <person name="Mondo S."/>
            <person name="Pangilinan J."/>
            <person name="Riley R."/>
            <person name="LaButti K."/>
            <person name="Andreopoulos B."/>
            <person name="Lipzen A."/>
            <person name="Chen C."/>
            <person name="Yan M."/>
            <person name="Daum C."/>
            <person name="Ng V."/>
            <person name="Clum A."/>
            <person name="Steindorff A."/>
            <person name="Ohm R.A."/>
            <person name="Martin F."/>
            <person name="Silar P."/>
            <person name="Natvig D.O."/>
            <person name="Lalanne C."/>
            <person name="Gautier V."/>
            <person name="Ament-Velasquez S.L."/>
            <person name="Kruys A."/>
            <person name="Hutchinson M.I."/>
            <person name="Powell A.J."/>
            <person name="Barry K."/>
            <person name="Miller A.N."/>
            <person name="Grigoriev I.V."/>
            <person name="Debuchy R."/>
            <person name="Gladieux P."/>
            <person name="Hiltunen Thoren M."/>
            <person name="Johannesson H."/>
        </authorList>
    </citation>
    <scope>NUCLEOTIDE SEQUENCE</scope>
    <source>
        <strain evidence="1">CBS 232.78</strain>
    </source>
</reference>
<accession>A0AAE0U2B2</accession>
<name>A0AAE0U2B2_9PEZI</name>
<proteinExistence type="predicted"/>
<keyword evidence="2" id="KW-1185">Reference proteome</keyword>
<dbReference type="Gene3D" id="3.40.50.300">
    <property type="entry name" value="P-loop containing nucleotide triphosphate hydrolases"/>
    <property type="match status" value="1"/>
</dbReference>
<dbReference type="Proteomes" id="UP001285441">
    <property type="component" value="Unassembled WGS sequence"/>
</dbReference>